<evidence type="ECO:0000256" key="10">
    <source>
        <dbReference type="SAM" id="SignalP"/>
    </source>
</evidence>
<keyword evidence="14" id="KW-1185">Reference proteome</keyword>
<keyword evidence="5 9" id="KW-0798">TonB box</keyword>
<evidence type="ECO:0000256" key="7">
    <source>
        <dbReference type="ARBA" id="ARBA00023237"/>
    </source>
</evidence>
<name>A0ABT4YXB9_9VIBR</name>
<comment type="caution">
    <text evidence="13">The sequence shown here is derived from an EMBL/GenBank/DDBJ whole genome shotgun (WGS) entry which is preliminary data.</text>
</comment>
<comment type="similarity">
    <text evidence="8 9">Belongs to the TonB-dependent receptor family.</text>
</comment>
<keyword evidence="2 8" id="KW-0813">Transport</keyword>
<gene>
    <name evidence="13" type="ORF">PGX00_22280</name>
</gene>
<evidence type="ECO:0000313" key="13">
    <source>
        <dbReference type="EMBL" id="MDB1126247.1"/>
    </source>
</evidence>
<organism evidence="13 14">
    <name type="scientific">Vibrio algarum</name>
    <dbReference type="NCBI Taxonomy" id="3020714"/>
    <lineage>
        <taxon>Bacteria</taxon>
        <taxon>Pseudomonadati</taxon>
        <taxon>Pseudomonadota</taxon>
        <taxon>Gammaproteobacteria</taxon>
        <taxon>Vibrionales</taxon>
        <taxon>Vibrionaceae</taxon>
        <taxon>Vibrio</taxon>
    </lineage>
</organism>
<dbReference type="Gene3D" id="2.170.130.10">
    <property type="entry name" value="TonB-dependent receptor, plug domain"/>
    <property type="match status" value="1"/>
</dbReference>
<dbReference type="SUPFAM" id="SSF56935">
    <property type="entry name" value="Porins"/>
    <property type="match status" value="1"/>
</dbReference>
<feature type="chain" id="PRO_5045841033" evidence="10">
    <location>
        <begin position="18"/>
        <end position="680"/>
    </location>
</feature>
<evidence type="ECO:0000313" key="14">
    <source>
        <dbReference type="Proteomes" id="UP001210678"/>
    </source>
</evidence>
<evidence type="ECO:0000259" key="11">
    <source>
        <dbReference type="Pfam" id="PF00593"/>
    </source>
</evidence>
<dbReference type="InterPro" id="IPR039426">
    <property type="entry name" value="TonB-dep_rcpt-like"/>
</dbReference>
<protein>
    <submittedName>
        <fullName evidence="13">TonB-dependent receptor</fullName>
    </submittedName>
</protein>
<evidence type="ECO:0000259" key="12">
    <source>
        <dbReference type="Pfam" id="PF07715"/>
    </source>
</evidence>
<comment type="subcellular location">
    <subcellularLocation>
        <location evidence="1 8">Cell outer membrane</location>
        <topology evidence="1 8">Multi-pass membrane protein</topology>
    </subcellularLocation>
</comment>
<dbReference type="InterPro" id="IPR000531">
    <property type="entry name" value="Beta-barrel_TonB"/>
</dbReference>
<keyword evidence="13" id="KW-0675">Receptor</keyword>
<feature type="signal peptide" evidence="10">
    <location>
        <begin position="1"/>
        <end position="17"/>
    </location>
</feature>
<dbReference type="Gene3D" id="2.40.170.20">
    <property type="entry name" value="TonB-dependent receptor, beta-barrel domain"/>
    <property type="match status" value="1"/>
</dbReference>
<evidence type="ECO:0000256" key="9">
    <source>
        <dbReference type="RuleBase" id="RU003357"/>
    </source>
</evidence>
<dbReference type="EMBL" id="JAQLOI010000003">
    <property type="protein sequence ID" value="MDB1126247.1"/>
    <property type="molecule type" value="Genomic_DNA"/>
</dbReference>
<proteinExistence type="inferred from homology"/>
<evidence type="ECO:0000256" key="6">
    <source>
        <dbReference type="ARBA" id="ARBA00023136"/>
    </source>
</evidence>
<keyword evidence="7 8" id="KW-0998">Cell outer membrane</keyword>
<dbReference type="Proteomes" id="UP001210678">
    <property type="component" value="Unassembled WGS sequence"/>
</dbReference>
<feature type="domain" description="TonB-dependent receptor-like beta-barrel" evidence="11">
    <location>
        <begin position="188"/>
        <end position="647"/>
    </location>
</feature>
<evidence type="ECO:0000256" key="3">
    <source>
        <dbReference type="ARBA" id="ARBA00022452"/>
    </source>
</evidence>
<evidence type="ECO:0000256" key="5">
    <source>
        <dbReference type="ARBA" id="ARBA00023077"/>
    </source>
</evidence>
<evidence type="ECO:0000256" key="2">
    <source>
        <dbReference type="ARBA" id="ARBA00022448"/>
    </source>
</evidence>
<dbReference type="InterPro" id="IPR037066">
    <property type="entry name" value="Plug_dom_sf"/>
</dbReference>
<evidence type="ECO:0000256" key="1">
    <source>
        <dbReference type="ARBA" id="ARBA00004571"/>
    </source>
</evidence>
<keyword evidence="6 8" id="KW-0472">Membrane</keyword>
<dbReference type="PROSITE" id="PS52016">
    <property type="entry name" value="TONB_DEPENDENT_REC_3"/>
    <property type="match status" value="1"/>
</dbReference>
<dbReference type="RefSeq" id="WP_272140700.1">
    <property type="nucleotide sequence ID" value="NZ_JAQLOI010000003.1"/>
</dbReference>
<sequence length="680" mass="75949">MRIFCLASFAMTCSVFANEDTSSLPSLDLESLMAADVQANAAMKRLQSTAETAASIYVLSNDEIIKSGVNSIPQALTLVPGLQVRKIDNNVWAITARAPAGRYSSKLLVMIDGQSIHNPSFAGVDWEGINVPLFDIDRIEVIRGQSGLLWGSNATNGVINIITKHSEDTRTTKLEVSAGSQLNHQVTGRFGSDLGEYGAYRVYASNRDSDQSSNSYKGLPSDSGETTSLGMRSDLIFNNDLSLILQADYTQVDNGQTVSLSDLTTFETYKLESASTRDDLKVMTRLEHRLGDYSTQMLQASYLRLSADTAYHNEEFAVLDVDYQMNTIFNDVKVDWGLNYRNTQINSDDTGYVMMTEDIDSITQYGAFAQVQFDLIPSELNFSLGNRSEHNDFTGWEHQPIARLMWKPAQKHVFWSSLSQGIRIPSLIELNGQTVLSGKRVGDEITTGNSYIDDLYLPLYLNGNSDIEAEKTISVEFGYRYLRRKWNLDFTVFKSQSKNALALETDVSPLSIEEIAALNNPLAIAATLQSTRIDYTFVSNAELESYGSELVLAWQPNQDFKAEIGYNFTSYEYQLEDATRTVVGQTSDLSQLFLKSSVSLNDDHFLFALYRLEDGEAYNTDDFGVLDLSWSWIIHPSVAFTLTGNNLLENDHIEYKNTDEVYTVPTYIESSIVARVTANF</sequence>
<keyword evidence="4 8" id="KW-0812">Transmembrane</keyword>
<evidence type="ECO:0000256" key="4">
    <source>
        <dbReference type="ARBA" id="ARBA00022692"/>
    </source>
</evidence>
<dbReference type="PANTHER" id="PTHR30069:SF27">
    <property type="entry name" value="BLL4766 PROTEIN"/>
    <property type="match status" value="1"/>
</dbReference>
<evidence type="ECO:0000256" key="8">
    <source>
        <dbReference type="PROSITE-ProRule" id="PRU01360"/>
    </source>
</evidence>
<dbReference type="InterPro" id="IPR036942">
    <property type="entry name" value="Beta-barrel_TonB_sf"/>
</dbReference>
<accession>A0ABT4YXB9</accession>
<dbReference type="InterPro" id="IPR012910">
    <property type="entry name" value="Plug_dom"/>
</dbReference>
<reference evidence="13 14" key="1">
    <citation type="submission" date="2023-01" db="EMBL/GenBank/DDBJ databases">
        <title>Vibrio sp. KJ40-1 sp.nov, isolated from marine algae.</title>
        <authorList>
            <person name="Butt M."/>
            <person name="Kim J.M.J."/>
            <person name="Jeon C.O.C."/>
        </authorList>
    </citation>
    <scope>NUCLEOTIDE SEQUENCE [LARGE SCALE GENOMIC DNA]</scope>
    <source>
        <strain evidence="13 14">KJ40-1</strain>
    </source>
</reference>
<feature type="domain" description="TonB-dependent receptor plug" evidence="12">
    <location>
        <begin position="50"/>
        <end position="158"/>
    </location>
</feature>
<dbReference type="Pfam" id="PF07715">
    <property type="entry name" value="Plug"/>
    <property type="match status" value="1"/>
</dbReference>
<keyword evidence="3 8" id="KW-1134">Transmembrane beta strand</keyword>
<dbReference type="PANTHER" id="PTHR30069">
    <property type="entry name" value="TONB-DEPENDENT OUTER MEMBRANE RECEPTOR"/>
    <property type="match status" value="1"/>
</dbReference>
<keyword evidence="10" id="KW-0732">Signal</keyword>
<dbReference type="Pfam" id="PF00593">
    <property type="entry name" value="TonB_dep_Rec_b-barrel"/>
    <property type="match status" value="1"/>
</dbReference>